<proteinExistence type="predicted"/>
<dbReference type="Proteomes" id="UP001283361">
    <property type="component" value="Unassembled WGS sequence"/>
</dbReference>
<protein>
    <submittedName>
        <fullName evidence="1">Uncharacterized protein</fullName>
    </submittedName>
</protein>
<sequence>MDIGSQASWDLCVTLPLINKISILGVTPNGVNIKTSIKTTKQYTAIAAVTTQTLAVGSMFCVGIDFIDLSGRILRQLNSTLSPWSMVTTPDEFLMMSALTDNSVVKLNLEDKMIVFRRKVNQIQDPRGVAYTMDGCLIVADISMSTLHLIGPDGIW</sequence>
<keyword evidence="2" id="KW-1185">Reference proteome</keyword>
<organism evidence="1 2">
    <name type="scientific">Elysia crispata</name>
    <name type="common">lettuce slug</name>
    <dbReference type="NCBI Taxonomy" id="231223"/>
    <lineage>
        <taxon>Eukaryota</taxon>
        <taxon>Metazoa</taxon>
        <taxon>Spiralia</taxon>
        <taxon>Lophotrochozoa</taxon>
        <taxon>Mollusca</taxon>
        <taxon>Gastropoda</taxon>
        <taxon>Heterobranchia</taxon>
        <taxon>Euthyneura</taxon>
        <taxon>Panpulmonata</taxon>
        <taxon>Sacoglossa</taxon>
        <taxon>Placobranchoidea</taxon>
        <taxon>Plakobranchidae</taxon>
        <taxon>Elysia</taxon>
    </lineage>
</organism>
<gene>
    <name evidence="1" type="ORF">RRG08_039921</name>
</gene>
<name>A0AAE0ZNX3_9GAST</name>
<evidence type="ECO:0000313" key="2">
    <source>
        <dbReference type="Proteomes" id="UP001283361"/>
    </source>
</evidence>
<dbReference type="AlphaFoldDB" id="A0AAE0ZNX3"/>
<comment type="caution">
    <text evidence="1">The sequence shown here is derived from an EMBL/GenBank/DDBJ whole genome shotgun (WGS) entry which is preliminary data.</text>
</comment>
<evidence type="ECO:0000313" key="1">
    <source>
        <dbReference type="EMBL" id="KAK3772929.1"/>
    </source>
</evidence>
<accession>A0AAE0ZNX3</accession>
<dbReference type="SUPFAM" id="SSF63829">
    <property type="entry name" value="Calcium-dependent phosphotriesterase"/>
    <property type="match status" value="1"/>
</dbReference>
<reference evidence="1" key="1">
    <citation type="journal article" date="2023" name="G3 (Bethesda)">
        <title>A reference genome for the long-term kleptoplast-retaining sea slug Elysia crispata morphotype clarki.</title>
        <authorList>
            <person name="Eastman K.E."/>
            <person name="Pendleton A.L."/>
            <person name="Shaikh M.A."/>
            <person name="Suttiyut T."/>
            <person name="Ogas R."/>
            <person name="Tomko P."/>
            <person name="Gavelis G."/>
            <person name="Widhalm J.R."/>
            <person name="Wisecaver J.H."/>
        </authorList>
    </citation>
    <scope>NUCLEOTIDE SEQUENCE</scope>
    <source>
        <strain evidence="1">ECLA1</strain>
    </source>
</reference>
<dbReference type="EMBL" id="JAWDGP010003586">
    <property type="protein sequence ID" value="KAK3772929.1"/>
    <property type="molecule type" value="Genomic_DNA"/>
</dbReference>